<feature type="compositionally biased region" description="Polar residues" evidence="1">
    <location>
        <begin position="13"/>
        <end position="33"/>
    </location>
</feature>
<dbReference type="Proteomes" id="UP000515808">
    <property type="component" value="Chromosome"/>
</dbReference>
<dbReference type="InterPro" id="IPR025048">
    <property type="entry name" value="DUF3987"/>
</dbReference>
<reference evidence="2 3" key="1">
    <citation type="submission" date="2020-08" db="EMBL/GenBank/DDBJ databases">
        <title>Polaribacter sp. L12M9 isolated from gut of the Korean scallop.</title>
        <authorList>
            <person name="Jeong Y.S."/>
        </authorList>
    </citation>
    <scope>NUCLEOTIDE SEQUENCE [LARGE SCALE GENOMIC DNA]</scope>
    <source>
        <strain evidence="2 3">L12M9</strain>
    </source>
</reference>
<protein>
    <submittedName>
        <fullName evidence="2">DUF3987 domain-containing protein</fullName>
    </submittedName>
</protein>
<keyword evidence="3" id="KW-1185">Reference proteome</keyword>
<dbReference type="EMBL" id="CP060695">
    <property type="protein sequence ID" value="QNM84293.1"/>
    <property type="molecule type" value="Genomic_DNA"/>
</dbReference>
<feature type="region of interest" description="Disordered" evidence="1">
    <location>
        <begin position="1"/>
        <end position="34"/>
    </location>
</feature>
<evidence type="ECO:0000313" key="2">
    <source>
        <dbReference type="EMBL" id="QNM84293.1"/>
    </source>
</evidence>
<accession>A0A7G9L6P4</accession>
<dbReference type="Pfam" id="PF13148">
    <property type="entry name" value="DUF3987"/>
    <property type="match status" value="1"/>
</dbReference>
<dbReference type="AlphaFoldDB" id="A0A7G9L6P4"/>
<gene>
    <name evidence="2" type="ORF">H9W90_08715</name>
</gene>
<proteinExistence type="predicted"/>
<name>A0A7G9L6P4_9FLAO</name>
<dbReference type="KEGG" id="ppec:H9W90_08715"/>
<sequence length="442" mass="50784">MKNSISLAKKTQKSNYQETPSTTPNSTLSQEHSFPTGIFPKNIQNLIINAEETVGYNPEYLSAGILSTCATAIGSSVKLFNGSFDNPPILWLNIIGRSGDGKTHPLKFAKQPIAEMDKKSFTKFHSDMQKYSNSEEKNEEKPRYIKTILSDFTPEKLSETLQHNKKGVLIFRDELLGWIKSFDKYKKGGDQQMYLEFFNGDAISVDRVSKGPIRVENPNVNILGGMQPDVLKMMAANNRENDGFLARFLFVYPQILKPNIFTGKQIDTNHSQDYDKLIQDLFTTDNKTLKTSESQIEIYKNWQKEKVKECHNDDLETLIQSKLEAYVWRLTLILEMIDQTTKDNFSDQLSDKSLNNAIILVEYFRENALRVYNKLSSTNPLDNLTENKLELFKELPLEFKKGEQSELFKKHRVTGGSLARFLNKKDLFMRVDSVGNYKKKFK</sequence>
<organism evidence="2 3">
    <name type="scientific">Polaribacter pectinis</name>
    <dbReference type="NCBI Taxonomy" id="2738844"/>
    <lineage>
        <taxon>Bacteria</taxon>
        <taxon>Pseudomonadati</taxon>
        <taxon>Bacteroidota</taxon>
        <taxon>Flavobacteriia</taxon>
        <taxon>Flavobacteriales</taxon>
        <taxon>Flavobacteriaceae</taxon>
    </lineage>
</organism>
<evidence type="ECO:0000256" key="1">
    <source>
        <dbReference type="SAM" id="MobiDB-lite"/>
    </source>
</evidence>
<evidence type="ECO:0000313" key="3">
    <source>
        <dbReference type="Proteomes" id="UP000515808"/>
    </source>
</evidence>
<dbReference type="RefSeq" id="WP_187481237.1">
    <property type="nucleotide sequence ID" value="NZ_CP060695.1"/>
</dbReference>